<reference evidence="3 4" key="1">
    <citation type="submission" date="2020-03" db="EMBL/GenBank/DDBJ databases">
        <title>Sphingomonas sp. nov., isolated from fish.</title>
        <authorList>
            <person name="Hyun D.-W."/>
            <person name="Bae J.-W."/>
        </authorList>
    </citation>
    <scope>NUCLEOTIDE SEQUENCE [LARGE SCALE GENOMIC DNA]</scope>
    <source>
        <strain evidence="3 4">HDW15C</strain>
    </source>
</reference>
<gene>
    <name evidence="3" type="ORF">G7078_02240</name>
</gene>
<feature type="region of interest" description="Disordered" evidence="1">
    <location>
        <begin position="216"/>
        <end position="240"/>
    </location>
</feature>
<dbReference type="AlphaFoldDB" id="A0A6G7ZLC2"/>
<protein>
    <submittedName>
        <fullName evidence="3">Dihydrofolate reductase</fullName>
    </submittedName>
</protein>
<evidence type="ECO:0000259" key="2">
    <source>
        <dbReference type="Pfam" id="PF01872"/>
    </source>
</evidence>
<dbReference type="Gene3D" id="3.40.430.10">
    <property type="entry name" value="Dihydrofolate Reductase, subunit A"/>
    <property type="match status" value="1"/>
</dbReference>
<dbReference type="PANTHER" id="PTHR38011:SF2">
    <property type="entry name" value="BIFUNCTIONAL DEAMINASE-REDUCTASE DOMAIN PROTEIN"/>
    <property type="match status" value="1"/>
</dbReference>
<dbReference type="Proteomes" id="UP000502502">
    <property type="component" value="Chromosome"/>
</dbReference>
<dbReference type="InterPro" id="IPR024072">
    <property type="entry name" value="DHFR-like_dom_sf"/>
</dbReference>
<evidence type="ECO:0000313" key="3">
    <source>
        <dbReference type="EMBL" id="QIL01719.1"/>
    </source>
</evidence>
<dbReference type="GO" id="GO:0009231">
    <property type="term" value="P:riboflavin biosynthetic process"/>
    <property type="evidence" value="ECO:0007669"/>
    <property type="project" value="InterPro"/>
</dbReference>
<proteinExistence type="predicted"/>
<dbReference type="EMBL" id="CP049871">
    <property type="protein sequence ID" value="QIL01719.1"/>
    <property type="molecule type" value="Genomic_DNA"/>
</dbReference>
<dbReference type="InterPro" id="IPR002734">
    <property type="entry name" value="RibDG_C"/>
</dbReference>
<evidence type="ECO:0000313" key="4">
    <source>
        <dbReference type="Proteomes" id="UP000502502"/>
    </source>
</evidence>
<accession>A0A6G7ZLC2</accession>
<keyword evidence="4" id="KW-1185">Reference proteome</keyword>
<name>A0A6G7ZLC2_9SPHN</name>
<dbReference type="SUPFAM" id="SSF53597">
    <property type="entry name" value="Dihydrofolate reductase-like"/>
    <property type="match status" value="1"/>
</dbReference>
<dbReference type="RefSeq" id="WP_166092548.1">
    <property type="nucleotide sequence ID" value="NZ_CP049871.1"/>
</dbReference>
<dbReference type="InterPro" id="IPR050765">
    <property type="entry name" value="Riboflavin_Biosynth_HTPR"/>
</dbReference>
<feature type="domain" description="Bacterial bifunctional deaminase-reductase C-terminal" evidence="2">
    <location>
        <begin position="7"/>
        <end position="203"/>
    </location>
</feature>
<sequence length="240" mass="25790">MRNIRGSVFVSLDGVMQAPGGPSEDPTGGFAHGGWLPQFFDEDVGAAIDDFFGKDYDLLLGRRTYDIFAAYWPYVGGEATGIGEVFDKTGKDDGEAAAIDMGEAFTRANKYVLTRGNPDLGWSNSHRLGGMDALREVKHGDGPDLLIQGSSTIYPALLAEGLLDRLTVMTFPVVLGSGKRIFGPETPAKALRLVDHKVTQSGAVIATYEPAGAVEHGWAGPQSNSKREQARQQAMAEGRW</sequence>
<dbReference type="Pfam" id="PF01872">
    <property type="entry name" value="RibD_C"/>
    <property type="match status" value="1"/>
</dbReference>
<dbReference type="GO" id="GO:0008703">
    <property type="term" value="F:5-amino-6-(5-phosphoribosylamino)uracil reductase activity"/>
    <property type="evidence" value="ECO:0007669"/>
    <property type="project" value="InterPro"/>
</dbReference>
<dbReference type="PANTHER" id="PTHR38011">
    <property type="entry name" value="DIHYDROFOLATE REDUCTASE FAMILY PROTEIN (AFU_ORTHOLOGUE AFUA_8G06820)"/>
    <property type="match status" value="1"/>
</dbReference>
<dbReference type="KEGG" id="ssin:G7078_02240"/>
<organism evidence="3 4">
    <name type="scientific">Sphingomonas sinipercae</name>
    <dbReference type="NCBI Taxonomy" id="2714944"/>
    <lineage>
        <taxon>Bacteria</taxon>
        <taxon>Pseudomonadati</taxon>
        <taxon>Pseudomonadota</taxon>
        <taxon>Alphaproteobacteria</taxon>
        <taxon>Sphingomonadales</taxon>
        <taxon>Sphingomonadaceae</taxon>
        <taxon>Sphingomonas</taxon>
    </lineage>
</organism>
<evidence type="ECO:0000256" key="1">
    <source>
        <dbReference type="SAM" id="MobiDB-lite"/>
    </source>
</evidence>